<evidence type="ECO:0000313" key="1">
    <source>
        <dbReference type="EMBL" id="AFD27408.1"/>
    </source>
</evidence>
<geneLocation type="plasmid" evidence="1 2">
    <name>P2</name>
</geneLocation>
<name>H8H1L2_DEIGI</name>
<sequence>MPAATTSLTPPPTQTQLFCEGQMTGLLNKTRVTLTLLLTPDGTASGRFDAQGDIFDAQGKAIVQNLGTTLTFNDLYLQLTPRTQGSMSPQLGFKKGMLSDVRDVGTVLGGTADALGNFKGAFNDAQGTHLTTLHCRPS</sequence>
<accession>H8H1L2</accession>
<dbReference type="HOGENOM" id="CLU_1851862_0_0_0"/>
<dbReference type="Proteomes" id="UP000007575">
    <property type="component" value="Plasmid P2"/>
</dbReference>
<keyword evidence="2" id="KW-1185">Reference proteome</keyword>
<gene>
    <name evidence="1" type="ordered locus">DGo_PB0140</name>
</gene>
<proteinExistence type="predicted"/>
<protein>
    <submittedName>
        <fullName evidence="1">Uncharacterized protein</fullName>
    </submittedName>
</protein>
<keyword evidence="1" id="KW-0614">Plasmid</keyword>
<dbReference type="AlphaFoldDB" id="H8H1L2"/>
<reference evidence="1 2" key="1">
    <citation type="journal article" date="2012" name="PLoS ONE">
        <title>Genome sequence and transcriptome analysis of the radioresistant bacterium Deinococcus gobiensis: insights into the extreme environmental adaptations.</title>
        <authorList>
            <person name="Yuan M."/>
            <person name="Chen M."/>
            <person name="Zhang W."/>
            <person name="Lu W."/>
            <person name="Wang J."/>
            <person name="Yang M."/>
            <person name="Zhao P."/>
            <person name="Tang R."/>
            <person name="Li X."/>
            <person name="Hao Y."/>
            <person name="Zhou Z."/>
            <person name="Zhan Y."/>
            <person name="Yu H."/>
            <person name="Teng C."/>
            <person name="Yan Y."/>
            <person name="Ping S."/>
            <person name="Wang Y."/>
            <person name="Lin M."/>
        </authorList>
    </citation>
    <scope>NUCLEOTIDE SEQUENCE [LARGE SCALE GENOMIC DNA]</scope>
    <source>
        <strain evidence="2">DSM 21396 / JCM 16679 / CGMCC 1.7299 / I-0</strain>
        <plasmid evidence="1">P2</plasmid>
    </source>
</reference>
<dbReference type="EMBL" id="CP002193">
    <property type="protein sequence ID" value="AFD27408.1"/>
    <property type="molecule type" value="Genomic_DNA"/>
</dbReference>
<evidence type="ECO:0000313" key="2">
    <source>
        <dbReference type="Proteomes" id="UP000007575"/>
    </source>
</evidence>
<organism evidence="1 2">
    <name type="scientific">Deinococcus gobiensis (strain DSM 21396 / JCM 16679 / CGMCC 1.7299 / I-0)</name>
    <dbReference type="NCBI Taxonomy" id="745776"/>
    <lineage>
        <taxon>Bacteria</taxon>
        <taxon>Thermotogati</taxon>
        <taxon>Deinococcota</taxon>
        <taxon>Deinococci</taxon>
        <taxon>Deinococcales</taxon>
        <taxon>Deinococcaceae</taxon>
        <taxon>Deinococcus</taxon>
    </lineage>
</organism>
<dbReference type="KEGG" id="dgo:DGo_PB0140"/>
<dbReference type="PATRIC" id="fig|745776.4.peg.3520"/>